<sequence length="577" mass="64554">MAQSWICSFMIILVSIRHVYVYSMRSSTPKAPATGFAAVSPISRHNDTAPTALTVSLGDMQVFRADLTSGNLEVSPALSYTGMSDYPPHAPQTSIFPPPKSPVRQQKHMPMDIVKVPKVSHSADFSTEHIEKPLPSQFAGKNVTRVGSTYADTPNSPVFLPELPLPHDQPEPRRRTKAHRLEDATMTGDSPSPKQWMYDLYYYGKPRSTDNFHRKLEKAPSTLFSEEPWSSLDPANASFFPPRKPDLLYNTSPSRHFPVDYSVGSPYHPPEMVYDPTYYKQPKPYKHSSGPKKSFTYDDVIAAYHPATSSPYKVRIPAIVEDPMMASGSVNQDAFAVYHSKSTIPYNAEEYRKFPYGGYSASRSGLSTASFAPSRPRPFDNSEEAIDITFELPFGGTGHRRDYREPPFERVQNSRQFENVPNVPNPRKFGREPTFKNADIPNASPVNELRGFPAEGQTPQASHTAQHIDRGTFPSFTAIDGAAGRGDRFGPEGSTKKLTRPHPGFGYLADGEPTFSFPDPVQSLPLRERQQERSRPQRDFLGPMLRSYVAKGGDIGSFELFDLDKFDRRAAFLPEFL</sequence>
<dbReference type="EMBL" id="BDGG01000001">
    <property type="protein sequence ID" value="GAU89952.1"/>
    <property type="molecule type" value="Genomic_DNA"/>
</dbReference>
<feature type="region of interest" description="Disordered" evidence="1">
    <location>
        <begin position="153"/>
        <end position="190"/>
    </location>
</feature>
<evidence type="ECO:0000256" key="1">
    <source>
        <dbReference type="SAM" id="MobiDB-lite"/>
    </source>
</evidence>
<feature type="compositionally biased region" description="Basic and acidic residues" evidence="1">
    <location>
        <begin position="168"/>
        <end position="183"/>
    </location>
</feature>
<evidence type="ECO:0000256" key="2">
    <source>
        <dbReference type="SAM" id="SignalP"/>
    </source>
</evidence>
<keyword evidence="4" id="KW-1185">Reference proteome</keyword>
<organism evidence="3 4">
    <name type="scientific">Ramazzottius varieornatus</name>
    <name type="common">Water bear</name>
    <name type="synonym">Tardigrade</name>
    <dbReference type="NCBI Taxonomy" id="947166"/>
    <lineage>
        <taxon>Eukaryota</taxon>
        <taxon>Metazoa</taxon>
        <taxon>Ecdysozoa</taxon>
        <taxon>Tardigrada</taxon>
        <taxon>Eutardigrada</taxon>
        <taxon>Parachela</taxon>
        <taxon>Hypsibioidea</taxon>
        <taxon>Ramazzottiidae</taxon>
        <taxon>Ramazzottius</taxon>
    </lineage>
</organism>
<evidence type="ECO:0000313" key="4">
    <source>
        <dbReference type="Proteomes" id="UP000186922"/>
    </source>
</evidence>
<name>A0A1D1UQK6_RAMVA</name>
<proteinExistence type="predicted"/>
<dbReference type="OrthoDB" id="10681322at2759"/>
<keyword evidence="2" id="KW-0732">Signal</keyword>
<evidence type="ECO:0000313" key="3">
    <source>
        <dbReference type="EMBL" id="GAU89952.1"/>
    </source>
</evidence>
<accession>A0A1D1UQK6</accession>
<dbReference type="Proteomes" id="UP000186922">
    <property type="component" value="Unassembled WGS sequence"/>
</dbReference>
<protein>
    <submittedName>
        <fullName evidence="3">Uncharacterized protein</fullName>
    </submittedName>
</protein>
<feature type="region of interest" description="Disordered" evidence="1">
    <location>
        <begin position="418"/>
        <end position="514"/>
    </location>
</feature>
<gene>
    <name evidence="3" type="primary">RvY_02442-1</name>
    <name evidence="3" type="synonym">RvY_02442.1</name>
    <name evidence="3" type="ORF">RvY_02442</name>
</gene>
<reference evidence="3 4" key="1">
    <citation type="journal article" date="2016" name="Nat. Commun.">
        <title>Extremotolerant tardigrade genome and improved radiotolerance of human cultured cells by tardigrade-unique protein.</title>
        <authorList>
            <person name="Hashimoto T."/>
            <person name="Horikawa D.D."/>
            <person name="Saito Y."/>
            <person name="Kuwahara H."/>
            <person name="Kozuka-Hata H."/>
            <person name="Shin-I T."/>
            <person name="Minakuchi Y."/>
            <person name="Ohishi K."/>
            <person name="Motoyama A."/>
            <person name="Aizu T."/>
            <person name="Enomoto A."/>
            <person name="Kondo K."/>
            <person name="Tanaka S."/>
            <person name="Hara Y."/>
            <person name="Koshikawa S."/>
            <person name="Sagara H."/>
            <person name="Miura T."/>
            <person name="Yokobori S."/>
            <person name="Miyagawa K."/>
            <person name="Suzuki Y."/>
            <person name="Kubo T."/>
            <person name="Oyama M."/>
            <person name="Kohara Y."/>
            <person name="Fujiyama A."/>
            <person name="Arakawa K."/>
            <person name="Katayama T."/>
            <person name="Toyoda A."/>
            <person name="Kunieda T."/>
        </authorList>
    </citation>
    <scope>NUCLEOTIDE SEQUENCE [LARGE SCALE GENOMIC DNA]</scope>
    <source>
        <strain evidence="3 4">YOKOZUNA-1</strain>
    </source>
</reference>
<feature type="signal peptide" evidence="2">
    <location>
        <begin position="1"/>
        <end position="21"/>
    </location>
</feature>
<dbReference type="AlphaFoldDB" id="A0A1D1UQK6"/>
<comment type="caution">
    <text evidence="3">The sequence shown here is derived from an EMBL/GenBank/DDBJ whole genome shotgun (WGS) entry which is preliminary data.</text>
</comment>
<feature type="chain" id="PRO_5008897487" evidence="2">
    <location>
        <begin position="22"/>
        <end position="577"/>
    </location>
</feature>